<evidence type="ECO:0000256" key="2">
    <source>
        <dbReference type="ARBA" id="ARBA00022638"/>
    </source>
</evidence>
<accession>A0AA42CYE4</accession>
<feature type="domain" description="Pesticin C-terminal" evidence="3">
    <location>
        <begin position="17"/>
        <end position="171"/>
    </location>
</feature>
<dbReference type="RefSeq" id="WP_250938798.1">
    <property type="nucleotide sequence ID" value="NZ_JAMLJK010000003.1"/>
</dbReference>
<dbReference type="CDD" id="cd16902">
    <property type="entry name" value="pesticin_lyz"/>
    <property type="match status" value="1"/>
</dbReference>
<proteinExistence type="predicted"/>
<dbReference type="EC" id="3.2.1.17" evidence="4"/>
<keyword evidence="4" id="KW-0378">Hydrolase</keyword>
<evidence type="ECO:0000256" key="1">
    <source>
        <dbReference type="ARBA" id="ARBA00022529"/>
    </source>
</evidence>
<comment type="caution">
    <text evidence="4">The sequence shown here is derived from an EMBL/GenBank/DDBJ whole genome shotgun (WGS) entry which is preliminary data.</text>
</comment>
<evidence type="ECO:0000259" key="3">
    <source>
        <dbReference type="Pfam" id="PF16754"/>
    </source>
</evidence>
<name>A0AA42CYE4_9GAMM</name>
<reference evidence="4" key="1">
    <citation type="submission" date="2022-11" db="EMBL/GenBank/DDBJ databases">
        <title>Larsenimonas rhizosphaerae sp. nov., isolated from a tidal mudflat.</title>
        <authorList>
            <person name="Lee S.D."/>
            <person name="Kim I.S."/>
        </authorList>
    </citation>
    <scope>NUCLEOTIDE SEQUENCE</scope>
    <source>
        <strain evidence="4">GH2-1</strain>
    </source>
</reference>
<dbReference type="InterPro" id="IPR031922">
    <property type="entry name" value="Pesticin_C"/>
</dbReference>
<keyword evidence="2" id="KW-0081">Bacteriolytic enzyme</keyword>
<dbReference type="Pfam" id="PF16754">
    <property type="entry name" value="Pesticin"/>
    <property type="match status" value="1"/>
</dbReference>
<dbReference type="SUPFAM" id="SSF53955">
    <property type="entry name" value="Lysozyme-like"/>
    <property type="match status" value="1"/>
</dbReference>
<gene>
    <name evidence="4" type="ORF">OQ287_12505</name>
</gene>
<sequence length="216" mass="23515">MAEAPTRTPAQIATAAIDFDFIFELEQGGDATQACVPMPDSSQSGVTVGHGIDIGQMDMAQLAGLSLPRGLIEKLAPYVGLKRQKAVEALEACPLQLSEKEVHQLDHAVYGRIIETLAHHYDAHQSTSPENGWASLPSAAATVMTSVAIQYGPNLAARAPRFWSYAVLQNWMGMITELVDFGDNYATRRHREASYLKHHMFGRSEVVSLQPAANDP</sequence>
<evidence type="ECO:0000313" key="4">
    <source>
        <dbReference type="EMBL" id="MCX2525065.1"/>
    </source>
</evidence>
<dbReference type="GO" id="GO:0003796">
    <property type="term" value="F:lysozyme activity"/>
    <property type="evidence" value="ECO:0007669"/>
    <property type="project" value="UniProtKB-EC"/>
</dbReference>
<organism evidence="4 5">
    <name type="scientific">Larsenimonas rhizosphaerae</name>
    <dbReference type="NCBI Taxonomy" id="2944682"/>
    <lineage>
        <taxon>Bacteria</taxon>
        <taxon>Pseudomonadati</taxon>
        <taxon>Pseudomonadota</taxon>
        <taxon>Gammaproteobacteria</taxon>
        <taxon>Oceanospirillales</taxon>
        <taxon>Halomonadaceae</taxon>
        <taxon>Larsenimonas</taxon>
    </lineage>
</organism>
<dbReference type="GO" id="GO:0031640">
    <property type="term" value="P:killing of cells of another organism"/>
    <property type="evidence" value="ECO:0007669"/>
    <property type="project" value="UniProtKB-KW"/>
</dbReference>
<keyword evidence="5" id="KW-1185">Reference proteome</keyword>
<dbReference type="EMBL" id="JAPIVE010000003">
    <property type="protein sequence ID" value="MCX2525065.1"/>
    <property type="molecule type" value="Genomic_DNA"/>
</dbReference>
<keyword evidence="1" id="KW-0929">Antimicrobial</keyword>
<keyword evidence="4" id="KW-0326">Glycosidase</keyword>
<dbReference type="AlphaFoldDB" id="A0AA42CYE4"/>
<dbReference type="InterPro" id="IPR023347">
    <property type="entry name" value="Lysozyme_dom_sf"/>
</dbReference>
<dbReference type="GO" id="GO:0042742">
    <property type="term" value="P:defense response to bacterium"/>
    <property type="evidence" value="ECO:0007669"/>
    <property type="project" value="UniProtKB-KW"/>
</dbReference>
<evidence type="ECO:0000313" key="5">
    <source>
        <dbReference type="Proteomes" id="UP001165678"/>
    </source>
</evidence>
<protein>
    <submittedName>
        <fullName evidence="4">Pesticin C-terminus-like muramidase</fullName>
        <ecNumber evidence="4">3.2.1.17</ecNumber>
    </submittedName>
</protein>
<dbReference type="Gene3D" id="1.10.530.40">
    <property type="match status" value="1"/>
</dbReference>
<dbReference type="Proteomes" id="UP001165678">
    <property type="component" value="Unassembled WGS sequence"/>
</dbReference>
<dbReference type="InterPro" id="IPR023346">
    <property type="entry name" value="Lysozyme-like_dom_sf"/>
</dbReference>